<evidence type="ECO:0000313" key="15">
    <source>
        <dbReference type="Proteomes" id="UP001175271"/>
    </source>
</evidence>
<dbReference type="Proteomes" id="UP001175271">
    <property type="component" value="Unassembled WGS sequence"/>
</dbReference>
<gene>
    <name evidence="14" type="ORF">QR680_016169</name>
</gene>
<name>A0AA39HBD6_9BILA</name>
<evidence type="ECO:0008006" key="16">
    <source>
        <dbReference type="Google" id="ProtNLM"/>
    </source>
</evidence>
<feature type="region of interest" description="Disordered" evidence="11">
    <location>
        <begin position="1"/>
        <end position="129"/>
    </location>
</feature>
<evidence type="ECO:0000256" key="5">
    <source>
        <dbReference type="ARBA" id="ARBA00022833"/>
    </source>
</evidence>
<dbReference type="Gene3D" id="3.30.50.10">
    <property type="entry name" value="Erythroid Transcription Factor GATA-1, subunit A"/>
    <property type="match status" value="1"/>
</dbReference>
<evidence type="ECO:0000256" key="7">
    <source>
        <dbReference type="ARBA" id="ARBA00023125"/>
    </source>
</evidence>
<evidence type="ECO:0000256" key="9">
    <source>
        <dbReference type="ARBA" id="ARBA00023170"/>
    </source>
</evidence>
<protein>
    <recommendedName>
        <fullName evidence="16">Nuclear receptor domain-containing protein</fullName>
    </recommendedName>
</protein>
<evidence type="ECO:0000256" key="3">
    <source>
        <dbReference type="ARBA" id="ARBA00022723"/>
    </source>
</evidence>
<keyword evidence="5" id="KW-0862">Zinc</keyword>
<dbReference type="InterPro" id="IPR001628">
    <property type="entry name" value="Znf_hrmn_rcpt"/>
</dbReference>
<dbReference type="PANTHER" id="PTHR24082:SF494">
    <property type="entry name" value="NUCLEAR HORMONE RECEPTOR FAMILY MEMBER DAF-12"/>
    <property type="match status" value="1"/>
</dbReference>
<dbReference type="GO" id="GO:0000978">
    <property type="term" value="F:RNA polymerase II cis-regulatory region sequence-specific DNA binding"/>
    <property type="evidence" value="ECO:0007669"/>
    <property type="project" value="TreeGrafter"/>
</dbReference>
<dbReference type="GO" id="GO:0005634">
    <property type="term" value="C:nucleus"/>
    <property type="evidence" value="ECO:0007669"/>
    <property type="project" value="UniProtKB-SubCell"/>
</dbReference>
<evidence type="ECO:0000259" key="12">
    <source>
        <dbReference type="PROSITE" id="PS51030"/>
    </source>
</evidence>
<feature type="domain" description="Nuclear receptor" evidence="12">
    <location>
        <begin position="191"/>
        <end position="266"/>
    </location>
</feature>
<dbReference type="SUPFAM" id="SSF57716">
    <property type="entry name" value="Glucocorticoid receptor-like (DNA-binding domain)"/>
    <property type="match status" value="1"/>
</dbReference>
<proteinExistence type="inferred from homology"/>
<keyword evidence="7" id="KW-0238">DNA-binding</keyword>
<keyword evidence="6" id="KW-0805">Transcription regulation</keyword>
<evidence type="ECO:0000256" key="6">
    <source>
        <dbReference type="ARBA" id="ARBA00023015"/>
    </source>
</evidence>
<dbReference type="SMART" id="SM00399">
    <property type="entry name" value="ZnF_C4"/>
    <property type="match status" value="1"/>
</dbReference>
<feature type="region of interest" description="Disordered" evidence="11">
    <location>
        <begin position="791"/>
        <end position="840"/>
    </location>
</feature>
<organism evidence="14 15">
    <name type="scientific">Steinernema hermaphroditum</name>
    <dbReference type="NCBI Taxonomy" id="289476"/>
    <lineage>
        <taxon>Eukaryota</taxon>
        <taxon>Metazoa</taxon>
        <taxon>Ecdysozoa</taxon>
        <taxon>Nematoda</taxon>
        <taxon>Chromadorea</taxon>
        <taxon>Rhabditida</taxon>
        <taxon>Tylenchina</taxon>
        <taxon>Panagrolaimomorpha</taxon>
        <taxon>Strongyloidoidea</taxon>
        <taxon>Steinernematidae</taxon>
        <taxon>Steinernema</taxon>
    </lineage>
</organism>
<dbReference type="EMBL" id="JAUCMV010000004">
    <property type="protein sequence ID" value="KAK0402146.1"/>
    <property type="molecule type" value="Genomic_DNA"/>
</dbReference>
<feature type="compositionally biased region" description="Polar residues" evidence="11">
    <location>
        <begin position="67"/>
        <end position="92"/>
    </location>
</feature>
<keyword evidence="4" id="KW-0863">Zinc-finger</keyword>
<evidence type="ECO:0000259" key="13">
    <source>
        <dbReference type="PROSITE" id="PS51843"/>
    </source>
</evidence>
<feature type="compositionally biased region" description="Low complexity" evidence="11">
    <location>
        <begin position="112"/>
        <end position="129"/>
    </location>
</feature>
<dbReference type="CDD" id="cd06929">
    <property type="entry name" value="NR_LBD_F1"/>
    <property type="match status" value="1"/>
</dbReference>
<dbReference type="GO" id="GO:0030154">
    <property type="term" value="P:cell differentiation"/>
    <property type="evidence" value="ECO:0007669"/>
    <property type="project" value="TreeGrafter"/>
</dbReference>
<feature type="region of interest" description="Disordered" evidence="11">
    <location>
        <begin position="147"/>
        <end position="186"/>
    </location>
</feature>
<evidence type="ECO:0000256" key="1">
    <source>
        <dbReference type="ARBA" id="ARBA00004123"/>
    </source>
</evidence>
<evidence type="ECO:0000313" key="14">
    <source>
        <dbReference type="EMBL" id="KAK0402146.1"/>
    </source>
</evidence>
<dbReference type="AlphaFoldDB" id="A0AA39HBD6"/>
<dbReference type="InterPro" id="IPR013088">
    <property type="entry name" value="Znf_NHR/GATA"/>
</dbReference>
<feature type="compositionally biased region" description="Low complexity" evidence="11">
    <location>
        <begin position="359"/>
        <end position="373"/>
    </location>
</feature>
<dbReference type="InterPro" id="IPR000536">
    <property type="entry name" value="Nucl_hrmn_rcpt_lig-bd"/>
</dbReference>
<feature type="region of interest" description="Disordered" evidence="11">
    <location>
        <begin position="353"/>
        <end position="379"/>
    </location>
</feature>
<dbReference type="CDD" id="cd06966">
    <property type="entry name" value="NR_DBD_CAR"/>
    <property type="match status" value="1"/>
</dbReference>
<dbReference type="PRINTS" id="PR00047">
    <property type="entry name" value="STROIDFINGER"/>
</dbReference>
<evidence type="ECO:0000256" key="11">
    <source>
        <dbReference type="SAM" id="MobiDB-lite"/>
    </source>
</evidence>
<dbReference type="GO" id="GO:0006950">
    <property type="term" value="P:response to stress"/>
    <property type="evidence" value="ECO:0007669"/>
    <property type="project" value="UniProtKB-ARBA"/>
</dbReference>
<keyword evidence="3" id="KW-0479">Metal-binding</keyword>
<sequence>MSYHHYHPPQGGFPPPYQHYHQPPYQPPRYPSYTVQPAPLYAASDYPPNESYAPPQTDRRFLPNYPCTATANTAAPQLPTPQISPFEVSTSAPGDDAREQQMNTPDDPVIHSPPSLRSPNSAAAAAAQRSAAGLNGNAATGNMFSSSQGSATALMPTGALHPGLGRDNGTNDSPLQGSAGDMGDVESRRRQKTCRVCGDHATGYNFNVITCESCKAFFRRNALRPKEFKCPYSDDCEINAVSRRFCQKCRLRKCFNVGMKKEWILNEEQLRRRKNSRLNNLTGQPGKHPQIKTEAMTPDVMKPPGYNVPLSTPMSIIPPGNPMMMQQHQRRSIDMPMISPPGATHNPMMSPTGSNVTVSPSMNSSSPDSPSRMMGGGLPQLDNDAYDSESARMMRQQQMMRSSEAAFGKSLSPNFETLMHKGQQKVALSMQDFQQLMAAATSGEPAAKRAAYGMGFPVDQTNILKTLGNSHGQIRSTLGGMDYTDLSSCVPSSQAMMQMQNMQRNLPPEMLKRQKHFEDTIHDALINSPDAQPAEGALQDVMFGADGGDPHLNFQLNTAELRALDVVRDAFKCMNDNVEDRMRANMLLKSDHNPADIMNIMDITMRRLVKMAKKLPAFNDLSQEGKFALLKGAMVEMLTLRGVSRFNEAEKCWQTPVVSGQSASVSVDMFSKLNSAVRDQSKSDFLTFCHSLHPEVRKNELAIDLIVLIVLFCPNRPAINNPDDKITIQKHFKEYSSLLNRYLESIHGPRARELYESLPKSLDLLRTHTANSATLFVNTVNPDETEALPKEFFKTTAEATTSSSSNSSEPPPPPSTNGDTTPHHSAPVTPTLTSPPSTSA</sequence>
<dbReference type="SMART" id="SM00430">
    <property type="entry name" value="HOLI"/>
    <property type="match status" value="1"/>
</dbReference>
<comment type="subcellular location">
    <subcellularLocation>
        <location evidence="1">Nucleus</location>
    </subcellularLocation>
</comment>
<evidence type="ECO:0000256" key="2">
    <source>
        <dbReference type="ARBA" id="ARBA00005993"/>
    </source>
</evidence>
<keyword evidence="10" id="KW-0539">Nucleus</keyword>
<dbReference type="InterPro" id="IPR050234">
    <property type="entry name" value="Nuclear_hormone_rcpt_NR1"/>
</dbReference>
<dbReference type="PRINTS" id="PR00398">
    <property type="entry name" value="STRDHORMONER"/>
</dbReference>
<comment type="similarity">
    <text evidence="2">Belongs to the nuclear hormone receptor family.</text>
</comment>
<dbReference type="GO" id="GO:0008270">
    <property type="term" value="F:zinc ion binding"/>
    <property type="evidence" value="ECO:0007669"/>
    <property type="project" value="UniProtKB-KW"/>
</dbReference>
<dbReference type="InterPro" id="IPR001723">
    <property type="entry name" value="Nuclear_hrmn_rcpt"/>
</dbReference>
<dbReference type="PANTHER" id="PTHR24082">
    <property type="entry name" value="NUCLEAR HORMONE RECEPTOR"/>
    <property type="match status" value="1"/>
</dbReference>
<evidence type="ECO:0000256" key="8">
    <source>
        <dbReference type="ARBA" id="ARBA00023163"/>
    </source>
</evidence>
<feature type="compositionally biased region" description="Low complexity" evidence="11">
    <location>
        <begin position="795"/>
        <end position="808"/>
    </location>
</feature>
<keyword evidence="9" id="KW-0675">Receptor</keyword>
<comment type="caution">
    <text evidence="14">The sequence shown here is derived from an EMBL/GenBank/DDBJ whole genome shotgun (WGS) entry which is preliminary data.</text>
</comment>
<dbReference type="Pfam" id="PF00104">
    <property type="entry name" value="Hormone_recep"/>
    <property type="match status" value="1"/>
</dbReference>
<dbReference type="GO" id="GO:0004879">
    <property type="term" value="F:nuclear receptor activity"/>
    <property type="evidence" value="ECO:0007669"/>
    <property type="project" value="TreeGrafter"/>
</dbReference>
<feature type="compositionally biased region" description="Low complexity" evidence="11">
    <location>
        <begin position="825"/>
        <end position="840"/>
    </location>
</feature>
<dbReference type="SUPFAM" id="SSF48508">
    <property type="entry name" value="Nuclear receptor ligand-binding domain"/>
    <property type="match status" value="1"/>
</dbReference>
<dbReference type="PROSITE" id="PS51843">
    <property type="entry name" value="NR_LBD"/>
    <property type="match status" value="1"/>
</dbReference>
<reference evidence="14" key="1">
    <citation type="submission" date="2023-06" db="EMBL/GenBank/DDBJ databases">
        <title>Genomic analysis of the entomopathogenic nematode Steinernema hermaphroditum.</title>
        <authorList>
            <person name="Schwarz E.M."/>
            <person name="Heppert J.K."/>
            <person name="Baniya A."/>
            <person name="Schwartz H.T."/>
            <person name="Tan C.-H."/>
            <person name="Antoshechkin I."/>
            <person name="Sternberg P.W."/>
            <person name="Goodrich-Blair H."/>
            <person name="Dillman A.R."/>
        </authorList>
    </citation>
    <scope>NUCLEOTIDE SEQUENCE</scope>
    <source>
        <strain evidence="14">PS9179</strain>
        <tissue evidence="14">Whole animal</tissue>
    </source>
</reference>
<accession>A0AA39HBD6</accession>
<dbReference type="FunFam" id="3.30.50.10:FF:000042">
    <property type="entry name" value="Nuclear hormone receptor HR96"/>
    <property type="match status" value="1"/>
</dbReference>
<dbReference type="PROSITE" id="PS00031">
    <property type="entry name" value="NUCLEAR_REC_DBD_1"/>
    <property type="match status" value="1"/>
</dbReference>
<feature type="domain" description="NR LBD" evidence="13">
    <location>
        <begin position="559"/>
        <end position="798"/>
    </location>
</feature>
<dbReference type="Gene3D" id="1.10.565.10">
    <property type="entry name" value="Retinoid X Receptor"/>
    <property type="match status" value="1"/>
</dbReference>
<dbReference type="InterPro" id="IPR035500">
    <property type="entry name" value="NHR-like_dom_sf"/>
</dbReference>
<dbReference type="GO" id="GO:0000122">
    <property type="term" value="P:negative regulation of transcription by RNA polymerase II"/>
    <property type="evidence" value="ECO:0007669"/>
    <property type="project" value="TreeGrafter"/>
</dbReference>
<keyword evidence="8" id="KW-0804">Transcription</keyword>
<evidence type="ECO:0000256" key="4">
    <source>
        <dbReference type="ARBA" id="ARBA00022771"/>
    </source>
</evidence>
<evidence type="ECO:0000256" key="10">
    <source>
        <dbReference type="ARBA" id="ARBA00023242"/>
    </source>
</evidence>
<keyword evidence="15" id="KW-1185">Reference proteome</keyword>
<dbReference type="Pfam" id="PF00105">
    <property type="entry name" value="zf-C4"/>
    <property type="match status" value="1"/>
</dbReference>
<dbReference type="GO" id="GO:0045944">
    <property type="term" value="P:positive regulation of transcription by RNA polymerase II"/>
    <property type="evidence" value="ECO:0007669"/>
    <property type="project" value="TreeGrafter"/>
</dbReference>
<dbReference type="PROSITE" id="PS51030">
    <property type="entry name" value="NUCLEAR_REC_DBD_2"/>
    <property type="match status" value="1"/>
</dbReference>